<dbReference type="RefSeq" id="WP_073075691.1">
    <property type="nucleotide sequence ID" value="NZ_FQXV01000001.1"/>
</dbReference>
<keyword evidence="4" id="KW-0378">Hydrolase</keyword>
<evidence type="ECO:0000256" key="3">
    <source>
        <dbReference type="ARBA" id="ARBA00022759"/>
    </source>
</evidence>
<protein>
    <submittedName>
        <fullName evidence="8">TIGR00255 family protein</fullName>
    </submittedName>
</protein>
<evidence type="ECO:0000256" key="1">
    <source>
        <dbReference type="ARBA" id="ARBA00001968"/>
    </source>
</evidence>
<evidence type="ECO:0000256" key="5">
    <source>
        <dbReference type="ARBA" id="ARBA00035648"/>
    </source>
</evidence>
<comment type="cofactor">
    <cofactor evidence="1">
        <name>a divalent metal cation</name>
        <dbReference type="ChEBI" id="CHEBI:60240"/>
    </cofactor>
</comment>
<dbReference type="EMBL" id="FQXV01000001">
    <property type="protein sequence ID" value="SHH50374.1"/>
    <property type="molecule type" value="Genomic_DNA"/>
</dbReference>
<keyword evidence="2" id="KW-0540">Nuclease</keyword>
<sequence length="292" mass="32450">MIKSMTGYGTAKGASGAVDITAELKSVNNRYLDCNIRLPRVYAAMEDTLKAAVTRVISRGKVDVYINVDTSKADTVTIRLNKPLADAYMEALRTLSDAYGLKDGVSAVDLTRFPDVLQPEKTEADVEQLTADVTAVLEEALRDFDGMRSREGEHLAADIEARLFEIERLTTRAEECSPKSVAEYRAKLEARMAEILQSRDIDEARILMEAAIFADRVAINEETVRLKSHVSQLRAMLQSGEPVGRKLDFLIQELNREANTIGSKGNDAEMARIVVDLKAEIEKIREQAQNIE</sequence>
<dbReference type="InterPro" id="IPR013527">
    <property type="entry name" value="YicC-like_N"/>
</dbReference>
<dbReference type="PANTHER" id="PTHR30636:SF3">
    <property type="entry name" value="UPF0701 PROTEIN YICC"/>
    <property type="match status" value="1"/>
</dbReference>
<dbReference type="InterPro" id="IPR013551">
    <property type="entry name" value="YicC-like_C"/>
</dbReference>
<evidence type="ECO:0000259" key="6">
    <source>
        <dbReference type="Pfam" id="PF03755"/>
    </source>
</evidence>
<dbReference type="GO" id="GO:0016787">
    <property type="term" value="F:hydrolase activity"/>
    <property type="evidence" value="ECO:0007669"/>
    <property type="project" value="UniProtKB-KW"/>
</dbReference>
<proteinExistence type="inferred from homology"/>
<dbReference type="PANTHER" id="PTHR30636">
    <property type="entry name" value="UPF0701 PROTEIN YICC"/>
    <property type="match status" value="1"/>
</dbReference>
<dbReference type="OrthoDB" id="9771229at2"/>
<evidence type="ECO:0000313" key="9">
    <source>
        <dbReference type="Proteomes" id="UP000183995"/>
    </source>
</evidence>
<organism evidence="8 9">
    <name type="scientific">Sporobacter termitidis DSM 10068</name>
    <dbReference type="NCBI Taxonomy" id="1123282"/>
    <lineage>
        <taxon>Bacteria</taxon>
        <taxon>Bacillati</taxon>
        <taxon>Bacillota</taxon>
        <taxon>Clostridia</taxon>
        <taxon>Eubacteriales</taxon>
        <taxon>Oscillospiraceae</taxon>
        <taxon>Sporobacter</taxon>
    </lineage>
</organism>
<evidence type="ECO:0000256" key="4">
    <source>
        <dbReference type="ARBA" id="ARBA00022801"/>
    </source>
</evidence>
<keyword evidence="9" id="KW-1185">Reference proteome</keyword>
<feature type="domain" description="Endoribonuclease YicC-like C-terminal" evidence="7">
    <location>
        <begin position="174"/>
        <end position="292"/>
    </location>
</feature>
<accession>A0A1M5TI40</accession>
<dbReference type="InterPro" id="IPR005229">
    <property type="entry name" value="YicC/YloC-like"/>
</dbReference>
<dbReference type="Proteomes" id="UP000183995">
    <property type="component" value="Unassembled WGS sequence"/>
</dbReference>
<reference evidence="8 9" key="1">
    <citation type="submission" date="2016-11" db="EMBL/GenBank/DDBJ databases">
        <authorList>
            <person name="Jaros S."/>
            <person name="Januszkiewicz K."/>
            <person name="Wedrychowicz H."/>
        </authorList>
    </citation>
    <scope>NUCLEOTIDE SEQUENCE [LARGE SCALE GENOMIC DNA]</scope>
    <source>
        <strain evidence="8 9">DSM 10068</strain>
    </source>
</reference>
<dbReference type="STRING" id="1123282.SAMN02745823_00101"/>
<comment type="similarity">
    <text evidence="5">Belongs to the YicC/YloC family.</text>
</comment>
<dbReference type="Pfam" id="PF08340">
    <property type="entry name" value="YicC-like_C"/>
    <property type="match status" value="1"/>
</dbReference>
<keyword evidence="3" id="KW-0255">Endonuclease</keyword>
<feature type="domain" description="Endoribonuclease YicC-like N-terminal" evidence="6">
    <location>
        <begin position="2"/>
        <end position="156"/>
    </location>
</feature>
<evidence type="ECO:0000313" key="8">
    <source>
        <dbReference type="EMBL" id="SHH50374.1"/>
    </source>
</evidence>
<dbReference type="Pfam" id="PF03755">
    <property type="entry name" value="YicC-like_N"/>
    <property type="match status" value="1"/>
</dbReference>
<dbReference type="NCBIfam" id="TIGR00255">
    <property type="entry name" value="YicC/YloC family endoribonuclease"/>
    <property type="match status" value="1"/>
</dbReference>
<evidence type="ECO:0000259" key="7">
    <source>
        <dbReference type="Pfam" id="PF08340"/>
    </source>
</evidence>
<evidence type="ECO:0000256" key="2">
    <source>
        <dbReference type="ARBA" id="ARBA00022722"/>
    </source>
</evidence>
<dbReference type="AlphaFoldDB" id="A0A1M5TI40"/>
<name>A0A1M5TI40_9FIRM</name>
<dbReference type="GO" id="GO:0004521">
    <property type="term" value="F:RNA endonuclease activity"/>
    <property type="evidence" value="ECO:0007669"/>
    <property type="project" value="InterPro"/>
</dbReference>
<gene>
    <name evidence="8" type="ORF">SAMN02745823_00101</name>
</gene>